<dbReference type="Proteomes" id="UP000324222">
    <property type="component" value="Unassembled WGS sequence"/>
</dbReference>
<comment type="caution">
    <text evidence="1">The sequence shown here is derived from an EMBL/GenBank/DDBJ whole genome shotgun (WGS) entry which is preliminary data.</text>
</comment>
<organism evidence="1 2">
    <name type="scientific">Portunus trituberculatus</name>
    <name type="common">Swimming crab</name>
    <name type="synonym">Neptunus trituberculatus</name>
    <dbReference type="NCBI Taxonomy" id="210409"/>
    <lineage>
        <taxon>Eukaryota</taxon>
        <taxon>Metazoa</taxon>
        <taxon>Ecdysozoa</taxon>
        <taxon>Arthropoda</taxon>
        <taxon>Crustacea</taxon>
        <taxon>Multicrustacea</taxon>
        <taxon>Malacostraca</taxon>
        <taxon>Eumalacostraca</taxon>
        <taxon>Eucarida</taxon>
        <taxon>Decapoda</taxon>
        <taxon>Pleocyemata</taxon>
        <taxon>Brachyura</taxon>
        <taxon>Eubrachyura</taxon>
        <taxon>Portunoidea</taxon>
        <taxon>Portunidae</taxon>
        <taxon>Portuninae</taxon>
        <taxon>Portunus</taxon>
    </lineage>
</organism>
<reference evidence="1 2" key="1">
    <citation type="submission" date="2019-05" db="EMBL/GenBank/DDBJ databases">
        <title>Another draft genome of Portunus trituberculatus and its Hox gene families provides insights of decapod evolution.</title>
        <authorList>
            <person name="Jeong J.-H."/>
            <person name="Song I."/>
            <person name="Kim S."/>
            <person name="Choi T."/>
            <person name="Kim D."/>
            <person name="Ryu S."/>
            <person name="Kim W."/>
        </authorList>
    </citation>
    <scope>NUCLEOTIDE SEQUENCE [LARGE SCALE GENOMIC DNA]</scope>
    <source>
        <tissue evidence="1">Muscle</tissue>
    </source>
</reference>
<evidence type="ECO:0000313" key="1">
    <source>
        <dbReference type="EMBL" id="MPC46680.1"/>
    </source>
</evidence>
<dbReference type="EMBL" id="VSRR010007322">
    <property type="protein sequence ID" value="MPC46680.1"/>
    <property type="molecule type" value="Genomic_DNA"/>
</dbReference>
<dbReference type="AlphaFoldDB" id="A0A5B7FGE0"/>
<gene>
    <name evidence="1" type="ORF">E2C01_040405</name>
</gene>
<name>A0A5B7FGE0_PORTR</name>
<keyword evidence="2" id="KW-1185">Reference proteome</keyword>
<evidence type="ECO:0000313" key="2">
    <source>
        <dbReference type="Proteomes" id="UP000324222"/>
    </source>
</evidence>
<sequence>MISLLNISRLIVTCFHLNISTHYFPYFFKGHFYFSYFIKGYNCFSSVTHHLPPADFSCLLDVLDRNPQGLNSDCREALRKRQEMYSAAIKFFNFRFCSRTHIVTLKHNLKKKTLQHYGWIKVLSSDILRCFDVLHL</sequence>
<protein>
    <submittedName>
        <fullName evidence="1">Uncharacterized protein</fullName>
    </submittedName>
</protein>
<accession>A0A5B7FGE0</accession>
<proteinExistence type="predicted"/>